<keyword evidence="7" id="KW-0347">Helicase</keyword>
<dbReference type="SUPFAM" id="SSF52540">
    <property type="entry name" value="P-loop containing nucleoside triphosphate hydrolases"/>
    <property type="match status" value="1"/>
</dbReference>
<dbReference type="EC" id="3.6.4.13" evidence="2"/>
<evidence type="ECO:0000256" key="14">
    <source>
        <dbReference type="ARBA" id="ARBA00023187"/>
    </source>
</evidence>
<evidence type="ECO:0000256" key="1">
    <source>
        <dbReference type="ARBA" id="ARBA00004642"/>
    </source>
</evidence>
<keyword evidence="28" id="KW-1185">Reference proteome</keyword>
<dbReference type="CDD" id="cd18808">
    <property type="entry name" value="SF1_C_Upf1"/>
    <property type="match status" value="1"/>
</dbReference>
<dbReference type="InterPro" id="IPR019347">
    <property type="entry name" value="Axonemal_dynein_light_chain"/>
</dbReference>
<evidence type="ECO:0000256" key="8">
    <source>
        <dbReference type="ARBA" id="ARBA00022840"/>
    </source>
</evidence>
<comment type="function">
    <text evidence="18">Involved in pre-mRNA splicing as component of the spliceosome. Intron-binding spliceosomal protein required to link pre-mRNA splicing and snoRNP (small nucleolar ribonucleoprotein) biogenesis. Plays a key role in position-dependent assembly of intron-encoded box C/D small snoRNP, splicing being required for snoRNP assembly. May act by helping the folding of the snoRNA sequence. Binds to intron of pre-mRNAs in a sequence-independent manner, contacting the region between snoRNA and the branchpoint of introns (40 nucleotides upstream of the branchpoint) during the late stages of splicing. Has ATP-dependent RNA helicase activity and can unwind double-stranded RNA molecules with a 3' overhang (in vitro).</text>
</comment>
<dbReference type="GO" id="GO:0005524">
    <property type="term" value="F:ATP binding"/>
    <property type="evidence" value="ECO:0007669"/>
    <property type="project" value="UniProtKB-KW"/>
</dbReference>
<keyword evidence="13" id="KW-0505">Motor protein</keyword>
<evidence type="ECO:0000256" key="5">
    <source>
        <dbReference type="ARBA" id="ARBA00022741"/>
    </source>
</evidence>
<comment type="catalytic activity">
    <reaction evidence="17">
        <text>ATP + H2O = ADP + phosphate + H(+)</text>
        <dbReference type="Rhea" id="RHEA:13065"/>
        <dbReference type="ChEBI" id="CHEBI:15377"/>
        <dbReference type="ChEBI" id="CHEBI:15378"/>
        <dbReference type="ChEBI" id="CHEBI:30616"/>
        <dbReference type="ChEBI" id="CHEBI:43474"/>
        <dbReference type="ChEBI" id="CHEBI:456216"/>
        <dbReference type="EC" id="3.6.4.13"/>
    </reaction>
</comment>
<dbReference type="EMBL" id="AJWK01007143">
    <property type="status" value="NOT_ANNOTATED_CDS"/>
    <property type="molecule type" value="Genomic_DNA"/>
</dbReference>
<keyword evidence="14" id="KW-0508">mRNA splicing</keyword>
<dbReference type="AlphaFoldDB" id="A0A1B0CCW1"/>
<dbReference type="GO" id="GO:0005681">
    <property type="term" value="C:spliceosomal complex"/>
    <property type="evidence" value="ECO:0007669"/>
    <property type="project" value="UniProtKB-KW"/>
</dbReference>
<evidence type="ECO:0000256" key="17">
    <source>
        <dbReference type="ARBA" id="ARBA00047984"/>
    </source>
</evidence>
<proteinExistence type="inferred from homology"/>
<dbReference type="VEuPathDB" id="VectorBase:LLONM1_006084"/>
<dbReference type="Proteomes" id="UP000092461">
    <property type="component" value="Unassembled WGS sequence"/>
</dbReference>
<dbReference type="Pfam" id="PF13086">
    <property type="entry name" value="AAA_11"/>
    <property type="match status" value="1"/>
</dbReference>
<dbReference type="GO" id="GO:0006397">
    <property type="term" value="P:mRNA processing"/>
    <property type="evidence" value="ECO:0007669"/>
    <property type="project" value="UniProtKB-KW"/>
</dbReference>
<dbReference type="InterPro" id="IPR041679">
    <property type="entry name" value="DNA2/NAM7-like_C"/>
</dbReference>
<evidence type="ECO:0000259" key="25">
    <source>
        <dbReference type="Pfam" id="PF13086"/>
    </source>
</evidence>
<evidence type="ECO:0000256" key="11">
    <source>
        <dbReference type="ARBA" id="ARBA00023017"/>
    </source>
</evidence>
<keyword evidence="3" id="KW-0507">mRNA processing</keyword>
<comment type="similarity">
    <text evidence="16">Belongs to the inner dynein arm light chain family.</text>
</comment>
<dbReference type="FunFam" id="3.40.50.300:FF:003210">
    <property type="entry name" value="RNA helicase aquarius"/>
    <property type="match status" value="1"/>
</dbReference>
<comment type="subcellular location">
    <subcellularLocation>
        <location evidence="1">Nucleus</location>
        <location evidence="1">Nucleoplasm</location>
    </subcellularLocation>
</comment>
<evidence type="ECO:0000256" key="15">
    <source>
        <dbReference type="ARBA" id="ARBA00023242"/>
    </source>
</evidence>
<keyword evidence="5" id="KW-0547">Nucleotide-binding</keyword>
<dbReference type="GO" id="GO:0008380">
    <property type="term" value="P:RNA splicing"/>
    <property type="evidence" value="ECO:0007669"/>
    <property type="project" value="UniProtKB-KW"/>
</dbReference>
<evidence type="ECO:0000256" key="4">
    <source>
        <dbReference type="ARBA" id="ARBA00022728"/>
    </source>
</evidence>
<organism evidence="27 28">
    <name type="scientific">Lutzomyia longipalpis</name>
    <name type="common">Sand fly</name>
    <dbReference type="NCBI Taxonomy" id="7200"/>
    <lineage>
        <taxon>Eukaryota</taxon>
        <taxon>Metazoa</taxon>
        <taxon>Ecdysozoa</taxon>
        <taxon>Arthropoda</taxon>
        <taxon>Hexapoda</taxon>
        <taxon>Insecta</taxon>
        <taxon>Pterygota</taxon>
        <taxon>Neoptera</taxon>
        <taxon>Endopterygota</taxon>
        <taxon>Diptera</taxon>
        <taxon>Nematocera</taxon>
        <taxon>Psychodoidea</taxon>
        <taxon>Psychodidae</taxon>
        <taxon>Lutzomyia</taxon>
        <taxon>Lutzomyia</taxon>
    </lineage>
</organism>
<keyword evidence="15" id="KW-0539">Nucleus</keyword>
<dbReference type="PANTHER" id="PTHR13183">
    <property type="entry name" value="AXONEMAL INNER ARM DYNEIN LIGHT CHAIN 28"/>
    <property type="match status" value="1"/>
</dbReference>
<evidence type="ECO:0000313" key="28">
    <source>
        <dbReference type="Proteomes" id="UP000092461"/>
    </source>
</evidence>
<evidence type="ECO:0000256" key="20">
    <source>
        <dbReference type="ARBA" id="ARBA00063921"/>
    </source>
</evidence>
<dbReference type="PANTHER" id="PTHR13183:SF0">
    <property type="entry name" value="AXONEMAL DYNEIN LIGHT INTERMEDIATE POLYPEPTIDE 1"/>
    <property type="match status" value="1"/>
</dbReference>
<evidence type="ECO:0000256" key="23">
    <source>
        <dbReference type="SAM" id="Coils"/>
    </source>
</evidence>
<comment type="subunit">
    <text evidence="20">Identified in the spliceosome C complex. Component of the XAB2 complex, a multimeric protein complex composed of XAB2, PRPF19, AQR, ZNF830, ISY1, and PPIE. Identified in a pentameric intron-binding (IB) complex composed of AQR, XAB2, ISY1, ZNF830 and PPIE that is incorporated into the spliceosome as a preassembled complex. The IB complex does not contain PRPF19. Within the spliceosome, interacts with SNRPA1, SF3B1, SF3B3, SF3A1 and SF3A2.</text>
</comment>
<dbReference type="GO" id="GO:0003723">
    <property type="term" value="F:RNA binding"/>
    <property type="evidence" value="ECO:0007669"/>
    <property type="project" value="UniProtKB-KW"/>
</dbReference>
<dbReference type="GO" id="GO:0005930">
    <property type="term" value="C:axoneme"/>
    <property type="evidence" value="ECO:0007669"/>
    <property type="project" value="TreeGrafter"/>
</dbReference>
<evidence type="ECO:0000256" key="12">
    <source>
        <dbReference type="ARBA" id="ARBA00023054"/>
    </source>
</evidence>
<evidence type="ECO:0000256" key="19">
    <source>
        <dbReference type="ARBA" id="ARBA00061244"/>
    </source>
</evidence>
<feature type="coiled-coil region" evidence="23">
    <location>
        <begin position="537"/>
        <end position="585"/>
    </location>
</feature>
<evidence type="ECO:0000256" key="21">
    <source>
        <dbReference type="ARBA" id="ARBA00069875"/>
    </source>
</evidence>
<dbReference type="CDD" id="cd17935">
    <property type="entry name" value="EEXXQc_AQR"/>
    <property type="match status" value="1"/>
</dbReference>
<feature type="compositionally biased region" description="Polar residues" evidence="24">
    <location>
        <begin position="388"/>
        <end position="401"/>
    </location>
</feature>
<dbReference type="EnsemblMetazoa" id="LLOJ002179-RA">
    <property type="protein sequence ID" value="LLOJ002179-PA"/>
    <property type="gene ID" value="LLOJ002179"/>
</dbReference>
<evidence type="ECO:0000259" key="26">
    <source>
        <dbReference type="Pfam" id="PF13087"/>
    </source>
</evidence>
<evidence type="ECO:0000256" key="22">
    <source>
        <dbReference type="ARBA" id="ARBA00083796"/>
    </source>
</evidence>
<evidence type="ECO:0000256" key="9">
    <source>
        <dbReference type="ARBA" id="ARBA00022884"/>
    </source>
</evidence>
<evidence type="ECO:0000256" key="16">
    <source>
        <dbReference type="ARBA" id="ARBA00038114"/>
    </source>
</evidence>
<keyword evidence="10" id="KW-0007">Acetylation</keyword>
<name>A0A1B0CCW1_LUTLO</name>
<dbReference type="GO" id="GO:0097546">
    <property type="term" value="C:ciliary base"/>
    <property type="evidence" value="ECO:0007669"/>
    <property type="project" value="TreeGrafter"/>
</dbReference>
<evidence type="ECO:0000256" key="13">
    <source>
        <dbReference type="ARBA" id="ARBA00023175"/>
    </source>
</evidence>
<sequence length="598" mass="68246">MDAPQPLFKGVSFEEDNEVANSCFRYISRMFSELEEFRAFELLRSGLDRSKYLLVKEAKIIAMTCTHAALKRKELVNMGFKYDNILMGEAAQILEIETLIPLLLQNPMDGFNRLKRWIMIGDHHQLPPVIKNMAFQKYSNMEQSLFTRLVRLGVPTVDLDGQGRARASICELYKWRYKQLGDLTHIHQWSEYRTANAGFAYDFQMINVDDFNGVGETEPNPFFYQNLAEAEYIVAVYMYMRLLGYPAEKISILTTYNGQKHLIRDVINTRCGENPLIGRPYKVTTVDKYQGQQNDYILVSLVRTKAVGHLRDVRRLVVAVSRARLGLYMFGRVSLFRNCLELQPAFKIMAEGGDEGLQNRNTLVKYNNPVLVVTHAEKRPATAGPLGSPTSAELSPRSKTSPGIIAPGVSESRKEAEEILNSVLPPKCWEEDGQMWMQTVSSTPATRQDVINLQEMLDTRLQQTQARETGICPVRRELYMQCFDELIRQATINCTERGLLLLRVRDEIAMSMEAYETLYCSSVAFGMRKALQAQEGKESLQSLVTVLQAEKKVLENTISDMKIRADQVERRNAELRASEEKKHAEEIAFLKKTSAQLK</sequence>
<evidence type="ECO:0000256" key="2">
    <source>
        <dbReference type="ARBA" id="ARBA00012552"/>
    </source>
</evidence>
<feature type="region of interest" description="Disordered" evidence="24">
    <location>
        <begin position="378"/>
        <end position="407"/>
    </location>
</feature>
<keyword evidence="11" id="KW-0243">Dynein</keyword>
<reference evidence="27" key="1">
    <citation type="submission" date="2020-05" db="UniProtKB">
        <authorList>
            <consortium name="EnsemblMetazoa"/>
        </authorList>
    </citation>
    <scope>IDENTIFICATION</scope>
    <source>
        <strain evidence="27">Jacobina</strain>
    </source>
</reference>
<feature type="domain" description="DNA2/NAM7 helicase-like C-terminal" evidence="26">
    <location>
        <begin position="141"/>
        <end position="332"/>
    </location>
</feature>
<feature type="domain" description="DNA2/NAM7 helicase helicase" evidence="25">
    <location>
        <begin position="52"/>
        <end position="132"/>
    </location>
</feature>
<dbReference type="Gene3D" id="3.40.50.300">
    <property type="entry name" value="P-loop containing nucleotide triphosphate hydrolases"/>
    <property type="match status" value="2"/>
</dbReference>
<dbReference type="GO" id="GO:0045504">
    <property type="term" value="F:dynein heavy chain binding"/>
    <property type="evidence" value="ECO:0007669"/>
    <property type="project" value="TreeGrafter"/>
</dbReference>
<protein>
    <recommendedName>
        <fullName evidence="21">RNA helicase aquarius</fullName>
        <ecNumber evidence="2">3.6.4.13</ecNumber>
    </recommendedName>
    <alternativeName>
        <fullName evidence="22">Intron-binding protein of 160 kDa</fullName>
    </alternativeName>
</protein>
<dbReference type="GO" id="GO:0016787">
    <property type="term" value="F:hydrolase activity"/>
    <property type="evidence" value="ECO:0007669"/>
    <property type="project" value="UniProtKB-KW"/>
</dbReference>
<keyword evidence="9" id="KW-0694">RNA-binding</keyword>
<dbReference type="Pfam" id="PF13087">
    <property type="entry name" value="AAA_12"/>
    <property type="match status" value="1"/>
</dbReference>
<comment type="similarity">
    <text evidence="19">Belongs to the CWF11 family.</text>
</comment>
<accession>A0A1B0CCW1</accession>
<dbReference type="InterPro" id="IPR041677">
    <property type="entry name" value="DNA2/NAM7_AAA_11"/>
</dbReference>
<keyword evidence="12 23" id="KW-0175">Coiled coil</keyword>
<dbReference type="GO" id="GO:0005654">
    <property type="term" value="C:nucleoplasm"/>
    <property type="evidence" value="ECO:0007669"/>
    <property type="project" value="UniProtKB-SubCell"/>
</dbReference>
<keyword evidence="4" id="KW-0747">Spliceosome</keyword>
<dbReference type="InterPro" id="IPR027417">
    <property type="entry name" value="P-loop_NTPase"/>
</dbReference>
<dbReference type="VEuPathDB" id="VectorBase:LLOJ002179"/>
<evidence type="ECO:0000256" key="10">
    <source>
        <dbReference type="ARBA" id="ARBA00022990"/>
    </source>
</evidence>
<evidence type="ECO:0000256" key="24">
    <source>
        <dbReference type="SAM" id="MobiDB-lite"/>
    </source>
</evidence>
<dbReference type="Pfam" id="PF10211">
    <property type="entry name" value="Ax_dynein_light"/>
    <property type="match status" value="1"/>
</dbReference>
<dbReference type="FunFam" id="3.40.50.300:FF:000396">
    <property type="entry name" value="RNA helicase aquarius"/>
    <property type="match status" value="1"/>
</dbReference>
<evidence type="ECO:0000256" key="3">
    <source>
        <dbReference type="ARBA" id="ARBA00022664"/>
    </source>
</evidence>
<evidence type="ECO:0000313" key="27">
    <source>
        <dbReference type="EnsemblMetazoa" id="LLOJ002179-PA"/>
    </source>
</evidence>
<evidence type="ECO:0000256" key="7">
    <source>
        <dbReference type="ARBA" id="ARBA00022806"/>
    </source>
</evidence>
<evidence type="ECO:0000256" key="6">
    <source>
        <dbReference type="ARBA" id="ARBA00022801"/>
    </source>
</evidence>
<dbReference type="GO" id="GO:0030286">
    <property type="term" value="C:dynein complex"/>
    <property type="evidence" value="ECO:0007669"/>
    <property type="project" value="UniProtKB-KW"/>
</dbReference>
<dbReference type="InterPro" id="IPR047187">
    <property type="entry name" value="SF1_C_Upf1"/>
</dbReference>
<keyword evidence="8" id="KW-0067">ATP-binding</keyword>
<evidence type="ECO:0000256" key="18">
    <source>
        <dbReference type="ARBA" id="ARBA00057313"/>
    </source>
</evidence>
<keyword evidence="6" id="KW-0378">Hydrolase</keyword>
<dbReference type="GO" id="GO:0003724">
    <property type="term" value="F:RNA helicase activity"/>
    <property type="evidence" value="ECO:0007669"/>
    <property type="project" value="UniProtKB-EC"/>
</dbReference>